<keyword evidence="2" id="KW-0282">Flagellum</keyword>
<evidence type="ECO:0000256" key="4">
    <source>
        <dbReference type="ARBA" id="ARBA00035651"/>
    </source>
</evidence>
<evidence type="ECO:0000313" key="7">
    <source>
        <dbReference type="Proteomes" id="UP001489004"/>
    </source>
</evidence>
<keyword evidence="3" id="KW-0966">Cell projection</keyword>
<dbReference type="SUPFAM" id="SSF47391">
    <property type="entry name" value="Dimerization-anchoring domain of cAMP-dependent PK regulatory subunit"/>
    <property type="match status" value="1"/>
</dbReference>
<dbReference type="Gene3D" id="1.20.890.10">
    <property type="entry name" value="cAMP-dependent protein kinase regulatory subunit, dimerization-anchoring domain"/>
    <property type="match status" value="1"/>
</dbReference>
<evidence type="ECO:0000313" key="6">
    <source>
        <dbReference type="EMBL" id="KAK9820443.1"/>
    </source>
</evidence>
<dbReference type="EMBL" id="JALJOR010000003">
    <property type="protein sequence ID" value="KAK9820443.1"/>
    <property type="molecule type" value="Genomic_DNA"/>
</dbReference>
<dbReference type="SMART" id="SM00394">
    <property type="entry name" value="RIIa"/>
    <property type="match status" value="1"/>
</dbReference>
<evidence type="ECO:0000256" key="3">
    <source>
        <dbReference type="ARBA" id="ARBA00023273"/>
    </source>
</evidence>
<proteinExistence type="inferred from homology"/>
<dbReference type="AlphaFoldDB" id="A0AAW1QGD8"/>
<comment type="subcellular location">
    <subcellularLocation>
        <location evidence="1">Cell projection</location>
        <location evidence="1">Cilium</location>
        <location evidence="1">Flagellum</location>
    </subcellularLocation>
</comment>
<dbReference type="GO" id="GO:0031514">
    <property type="term" value="C:motile cilium"/>
    <property type="evidence" value="ECO:0007669"/>
    <property type="project" value="UniProtKB-SubCell"/>
</dbReference>
<dbReference type="Pfam" id="PF02197">
    <property type="entry name" value="RIIa"/>
    <property type="match status" value="1"/>
</dbReference>
<feature type="domain" description="RIIa" evidence="5">
    <location>
        <begin position="11"/>
        <end position="48"/>
    </location>
</feature>
<dbReference type="PANTHER" id="PTHR14952:SF9">
    <property type="entry name" value="EF-HAND DOMAIN-CONTAINING PROTEIN"/>
    <property type="match status" value="1"/>
</dbReference>
<evidence type="ECO:0000259" key="5">
    <source>
        <dbReference type="SMART" id="SM00394"/>
    </source>
</evidence>
<reference evidence="6 7" key="1">
    <citation type="journal article" date="2024" name="Nat. Commun.">
        <title>Phylogenomics reveals the evolutionary origins of lichenization in chlorophyte algae.</title>
        <authorList>
            <person name="Puginier C."/>
            <person name="Libourel C."/>
            <person name="Otte J."/>
            <person name="Skaloud P."/>
            <person name="Haon M."/>
            <person name="Grisel S."/>
            <person name="Petersen M."/>
            <person name="Berrin J.G."/>
            <person name="Delaux P.M."/>
            <person name="Dal Grande F."/>
            <person name="Keller J."/>
        </authorList>
    </citation>
    <scope>NUCLEOTIDE SEQUENCE [LARGE SCALE GENOMIC DNA]</scope>
    <source>
        <strain evidence="6 7">SAG 2043</strain>
    </source>
</reference>
<evidence type="ECO:0000256" key="1">
    <source>
        <dbReference type="ARBA" id="ARBA00004230"/>
    </source>
</evidence>
<dbReference type="PANTHER" id="PTHR14952">
    <property type="entry name" value="ROPPORIN-1-LIKE PROTEIN"/>
    <property type="match status" value="1"/>
</dbReference>
<organism evidence="6 7">
    <name type="scientific">[Myrmecia] bisecta</name>
    <dbReference type="NCBI Taxonomy" id="41462"/>
    <lineage>
        <taxon>Eukaryota</taxon>
        <taxon>Viridiplantae</taxon>
        <taxon>Chlorophyta</taxon>
        <taxon>core chlorophytes</taxon>
        <taxon>Trebouxiophyceae</taxon>
        <taxon>Trebouxiales</taxon>
        <taxon>Trebouxiaceae</taxon>
        <taxon>Myrmecia</taxon>
    </lineage>
</organism>
<keyword evidence="7" id="KW-1185">Reference proteome</keyword>
<name>A0AAW1QGD8_9CHLO</name>
<comment type="caution">
    <text evidence="6">The sequence shown here is derived from an EMBL/GenBank/DDBJ whole genome shotgun (WGS) entry which is preliminary data.</text>
</comment>
<gene>
    <name evidence="6" type="ORF">WJX72_010432</name>
</gene>
<dbReference type="InterPro" id="IPR003117">
    <property type="entry name" value="cAMP_dep_PK_reg_su_I/II_a/b"/>
</dbReference>
<sequence length="201" mass="21947">MFCAEQIVIPPNLAEVLKAYTKEVVRRQPKDIIEFSAAYFAHLAESSKNSGDFLPPTRDQLRLAYAAITPGAMVQAQQLIKLCTDVGIQQATLDKATLDKVFQLGKFGTDCKLSPDEVFVLMLTMTTDSFLAVVAGLFEIFGENNTMDSATLLGLLAMLGQWDPSITPQLRADLAESFGTTVFISHKALQSNSVLQDRLAA</sequence>
<dbReference type="Proteomes" id="UP001489004">
    <property type="component" value="Unassembled WGS sequence"/>
</dbReference>
<keyword evidence="2" id="KW-0969">Cilium</keyword>
<comment type="similarity">
    <text evidence="4">Belongs to the ropporin family.</text>
</comment>
<protein>
    <recommendedName>
        <fullName evidence="5">RIIa domain-containing protein</fullName>
    </recommendedName>
</protein>
<evidence type="ECO:0000256" key="2">
    <source>
        <dbReference type="ARBA" id="ARBA00022846"/>
    </source>
</evidence>
<accession>A0AAW1QGD8</accession>
<dbReference type="CDD" id="cd22985">
    <property type="entry name" value="DD_CrRSP11-like"/>
    <property type="match status" value="1"/>
</dbReference>